<keyword evidence="1" id="KW-0472">Membrane</keyword>
<dbReference type="InterPro" id="IPR050788">
    <property type="entry name" value="Yeast_SRP1/TIP1_CWP"/>
</dbReference>
<organism evidence="5 6">
    <name type="scientific">Didymella pomorum</name>
    <dbReference type="NCBI Taxonomy" id="749634"/>
    <lineage>
        <taxon>Eukaryota</taxon>
        <taxon>Fungi</taxon>
        <taxon>Dikarya</taxon>
        <taxon>Ascomycota</taxon>
        <taxon>Pezizomycotina</taxon>
        <taxon>Dothideomycetes</taxon>
        <taxon>Pleosporomycetidae</taxon>
        <taxon>Pleosporales</taxon>
        <taxon>Pleosporineae</taxon>
        <taxon>Didymellaceae</taxon>
        <taxon>Didymella</taxon>
    </lineage>
</organism>
<gene>
    <name evidence="5" type="ORF">N0V91_011034</name>
</gene>
<dbReference type="AlphaFoldDB" id="A0A9W9CZG2"/>
<keyword evidence="1" id="KW-0812">Transmembrane</keyword>
<name>A0A9W9CZG2_9PLEO</name>
<dbReference type="Pfam" id="PF25117">
    <property type="entry name" value="Agd3_C"/>
    <property type="match status" value="1"/>
</dbReference>
<evidence type="ECO:0000259" key="4">
    <source>
        <dbReference type="Pfam" id="PF25117"/>
    </source>
</evidence>
<keyword evidence="1" id="KW-1133">Transmembrane helix</keyword>
<dbReference type="PANTHER" id="PTHR31002:SF34">
    <property type="entry name" value="CELL WALL PROTEIN CWP1-RELATED"/>
    <property type="match status" value="1"/>
</dbReference>
<comment type="caution">
    <text evidence="5">The sequence shown here is derived from an EMBL/GenBank/DDBJ whole genome shotgun (WGS) entry which is preliminary data.</text>
</comment>
<dbReference type="Pfam" id="PF25115">
    <property type="entry name" value="Agd3_CE"/>
    <property type="match status" value="1"/>
</dbReference>
<accession>A0A9W9CZG2</accession>
<reference evidence="5" key="1">
    <citation type="submission" date="2022-10" db="EMBL/GenBank/DDBJ databases">
        <title>Tapping the CABI collections for fungal endophytes: first genome assemblies for Collariella, Neodidymelliopsis, Ascochyta clinopodiicola, Didymella pomorum, Didymosphaeria variabile, Neocosmospora piperis and Neocucurbitaria cava.</title>
        <authorList>
            <person name="Hill R."/>
        </authorList>
    </citation>
    <scope>NUCLEOTIDE SEQUENCE</scope>
    <source>
        <strain evidence="5">IMI 355091</strain>
    </source>
</reference>
<feature type="transmembrane region" description="Helical" evidence="1">
    <location>
        <begin position="12"/>
        <end position="30"/>
    </location>
</feature>
<dbReference type="InterPro" id="IPR056826">
    <property type="entry name" value="Agd3_CE"/>
</dbReference>
<evidence type="ECO:0008006" key="7">
    <source>
        <dbReference type="Google" id="ProtNLM"/>
    </source>
</evidence>
<dbReference type="InterPro" id="IPR056825">
    <property type="entry name" value="Agd3_C"/>
</dbReference>
<dbReference type="EMBL" id="JAPEVA010000173">
    <property type="protein sequence ID" value="KAJ4395153.1"/>
    <property type="molecule type" value="Genomic_DNA"/>
</dbReference>
<feature type="domain" description="Agd3 deacetylase" evidence="2">
    <location>
        <begin position="325"/>
        <end position="688"/>
    </location>
</feature>
<evidence type="ECO:0000313" key="5">
    <source>
        <dbReference type="EMBL" id="KAJ4395153.1"/>
    </source>
</evidence>
<dbReference type="PANTHER" id="PTHR31002">
    <property type="entry name" value="SERIPAUPERIN"/>
    <property type="match status" value="1"/>
</dbReference>
<evidence type="ECO:0000256" key="1">
    <source>
        <dbReference type="SAM" id="Phobius"/>
    </source>
</evidence>
<dbReference type="InterPro" id="IPR056827">
    <property type="entry name" value="CBM87_Agd3"/>
</dbReference>
<protein>
    <recommendedName>
        <fullName evidence="7">Extracellular serine-rich protein</fullName>
    </recommendedName>
</protein>
<proteinExistence type="predicted"/>
<dbReference type="OrthoDB" id="2113314at2759"/>
<evidence type="ECO:0000313" key="6">
    <source>
        <dbReference type="Proteomes" id="UP001140510"/>
    </source>
</evidence>
<sequence length="758" mass="82942">MTESYLLEDLVFNLFSYNSAFVLFVLLFSIRYLSSSFVMKTSLLLLQSLAIAVTPCPSHISAHERSVGDHAVAAKPDNLAIVSARAVSTRLLVSTTVKSTVLIIARSDSDAQSVTSGLNGYGIPFQSLIVPQGGVAIPPLNTTAGGNFGSIIALSGLAYNYGVNGADDWHSAITDAQWTLLYDYQTRYGVRMVQIDVSPQPAFGTAAIGSCCDDGIEQLISFSNTTSFAQAGLRSGAGMSTRGLYHYNAQITDPTTTWEVAQFVSDSQVAGTSTAAVINNFNGREQMAFFITWATVWSPTSNFLQHAYITWMTRGLYAGFRRVGINAQVDDMLLSTPIYEDPAGARYRVTSADMAVIKDWIPAVNAKMNAGSSFRPEIGYNGGGNIIQVDADSSNPACTPHPVYTGYNPTDLDFQKPLGTGASLWPAAPTNYTYTLACLQQDPLSAWFQIATNRDVFYHLSHTFTHEHLNNVTYIDAYKEIQFNQKWFAQTGLNSASVFSSKGLIPPAITGLHNGDALRAFYDLGLRNCVGDNARPFLRNQQNSMWPYITSNGLDGFNGFTIVPRWPSRIYWNCDTPACTLQEWLDISGGSGGFENLMLQEKNDVTRYLFGLYREGYMFHQINLRSQGMSSITTADGTQVRSLYQAWVEQAVQEFKRLCTWPLVTLKQDDLATAFTDRMTRDNCKYTLTWTVASGRITKVTVGSTSNACTAAVPVTVPGGVTSPGSFKTEQLGSDPFTIWVKLSGSALTFTLKTPIVM</sequence>
<dbReference type="Pfam" id="PF25116">
    <property type="entry name" value="CBM87_Agd3"/>
    <property type="match status" value="1"/>
</dbReference>
<evidence type="ECO:0000259" key="2">
    <source>
        <dbReference type="Pfam" id="PF25115"/>
    </source>
</evidence>
<evidence type="ECO:0000259" key="3">
    <source>
        <dbReference type="Pfam" id="PF25116"/>
    </source>
</evidence>
<feature type="domain" description="Agd3 CBM87" evidence="3">
    <location>
        <begin position="97"/>
        <end position="311"/>
    </location>
</feature>
<keyword evidence="6" id="KW-1185">Reference proteome</keyword>
<feature type="domain" description="Agd3 C-terminal" evidence="4">
    <location>
        <begin position="690"/>
        <end position="756"/>
    </location>
</feature>
<dbReference type="Proteomes" id="UP001140510">
    <property type="component" value="Unassembled WGS sequence"/>
</dbReference>